<dbReference type="PANTHER" id="PTHR42678:SF34">
    <property type="entry name" value="OS04G0183300 PROTEIN"/>
    <property type="match status" value="1"/>
</dbReference>
<dbReference type="Gene3D" id="3.90.1300.10">
    <property type="entry name" value="Amidase signature (AS) domain"/>
    <property type="match status" value="1"/>
</dbReference>
<evidence type="ECO:0000259" key="1">
    <source>
        <dbReference type="Pfam" id="PF01425"/>
    </source>
</evidence>
<dbReference type="Pfam" id="PF01425">
    <property type="entry name" value="Amidase"/>
    <property type="match status" value="1"/>
</dbReference>
<dbReference type="PANTHER" id="PTHR42678">
    <property type="entry name" value="AMIDASE"/>
    <property type="match status" value="1"/>
</dbReference>
<organism evidence="2 3">
    <name type="scientific">Penicillium thymicola</name>
    <dbReference type="NCBI Taxonomy" id="293382"/>
    <lineage>
        <taxon>Eukaryota</taxon>
        <taxon>Fungi</taxon>
        <taxon>Dikarya</taxon>
        <taxon>Ascomycota</taxon>
        <taxon>Pezizomycotina</taxon>
        <taxon>Eurotiomycetes</taxon>
        <taxon>Eurotiomycetidae</taxon>
        <taxon>Eurotiales</taxon>
        <taxon>Aspergillaceae</taxon>
        <taxon>Penicillium</taxon>
    </lineage>
</organism>
<dbReference type="SUPFAM" id="SSF75304">
    <property type="entry name" value="Amidase signature (AS) enzymes"/>
    <property type="match status" value="1"/>
</dbReference>
<evidence type="ECO:0000313" key="3">
    <source>
        <dbReference type="Proteomes" id="UP001227192"/>
    </source>
</evidence>
<dbReference type="InterPro" id="IPR036928">
    <property type="entry name" value="AS_sf"/>
</dbReference>
<name>A0AAI9TPE2_PENTH</name>
<reference evidence="2" key="2">
    <citation type="journal article" date="2016" name="Fungal Biol.">
        <title>Ochratoxin A production by Penicillium thymicola.</title>
        <authorList>
            <person name="Nguyen H.D.T."/>
            <person name="McMullin D.R."/>
            <person name="Ponomareva E."/>
            <person name="Riley R."/>
            <person name="Pomraning K.R."/>
            <person name="Baker S.E."/>
            <person name="Seifert K.A."/>
        </authorList>
    </citation>
    <scope>NUCLEOTIDE SEQUENCE</scope>
    <source>
        <strain evidence="2">DAOM 180753</strain>
    </source>
</reference>
<dbReference type="InterPro" id="IPR023631">
    <property type="entry name" value="Amidase_dom"/>
</dbReference>
<feature type="domain" description="Amidase" evidence="1">
    <location>
        <begin position="36"/>
        <end position="269"/>
    </location>
</feature>
<keyword evidence="3" id="KW-1185">Reference proteome</keyword>
<dbReference type="Proteomes" id="UP001227192">
    <property type="component" value="Unassembled WGS sequence"/>
</dbReference>
<accession>A0AAI9TPE2</accession>
<evidence type="ECO:0000313" key="2">
    <source>
        <dbReference type="EMBL" id="KAJ9490383.1"/>
    </source>
</evidence>
<protein>
    <recommendedName>
        <fullName evidence="1">Amidase domain-containing protein</fullName>
    </recommendedName>
</protein>
<reference evidence="2" key="1">
    <citation type="submission" date="2015-06" db="EMBL/GenBank/DDBJ databases">
        <authorList>
            <person name="Nguyen H."/>
        </authorList>
    </citation>
    <scope>NUCLEOTIDE SEQUENCE</scope>
    <source>
        <strain evidence="2">DAOM 180753</strain>
    </source>
</reference>
<comment type="caution">
    <text evidence="2">The sequence shown here is derived from an EMBL/GenBank/DDBJ whole genome shotgun (WGS) entry which is preliminary data.</text>
</comment>
<proteinExistence type="predicted"/>
<gene>
    <name evidence="2" type="ORF">VN97_g2872</name>
</gene>
<dbReference type="EMBL" id="LACB01000058">
    <property type="protein sequence ID" value="KAJ9490383.1"/>
    <property type="molecule type" value="Genomic_DNA"/>
</dbReference>
<dbReference type="AlphaFoldDB" id="A0AAI9TPE2"/>
<sequence>MTDKHPFGTVGLPPLRELSLEKASEGLQSAHFTSLDLTKAYIARIHEVSELNAVLQINPDAVADAKKLDEERLQIGSRGPLHGISILVKDNIATKDEKLDVSAGSYALLGAKPTNESSVIAKLRVAGAVVLGKTNLSEWANFRDLDITDGWSPRGGQTLGIYYPNSSTSGSSSGSAVATALGLSVAAIGTESSRSITSPAEFSNVVGLKPTRGLIANDDTIPISVRQDIIGTITRNVKDTAYLLSTMAGRSEHDEMTWNIPRDQASDYTKFCKELI</sequence>